<dbReference type="HOGENOM" id="CLU_1440170_0_0_0"/>
<evidence type="ECO:0000313" key="1">
    <source>
        <dbReference type="EMBL" id="CCB88361.1"/>
    </source>
</evidence>
<dbReference type="Proteomes" id="UP000000496">
    <property type="component" value="Chromosome gsn.131"/>
</dbReference>
<dbReference type="AlphaFoldDB" id="F8L6L4"/>
<protein>
    <submittedName>
        <fullName evidence="1">Uncharacterized protein</fullName>
    </submittedName>
</protein>
<sequence length="188" mass="21019">MVADFIEAMDASEMTTSRPWRHSIGRISCAVRVPIYAIAATFQVAKMAVKFLPAIPISIIQWALGTKALDNWSLRGVALEGAMALKFLDKMGSSILGIIFAPPKKYYSLAEVFEGFTKVVVLGKHQDVLKRDNMVKTTSIAEHVFTILNTRVSYKKIIFQRDKIYDDNPFFGSSYPVSYETLQNVKSG</sequence>
<proteinExistence type="predicted"/>
<reference key="1">
    <citation type="journal article" date="2011" name="Mol. Biol. Evol.">
        <title>Unity in variety -- the pan-genome of the Chlamydiae.</title>
        <authorList>
            <person name="Collingro A."/>
            <person name="Tischler P."/>
            <person name="Weinmaier T."/>
            <person name="Penz T."/>
            <person name="Heinz E."/>
            <person name="Brunham R.C."/>
            <person name="Read T.D."/>
            <person name="Bavoil P.M."/>
            <person name="Sachse K."/>
            <person name="Kahane S."/>
            <person name="Friedman M.G."/>
            <person name="Rattei T."/>
            <person name="Myers G.S.A."/>
            <person name="Horn M."/>
        </authorList>
    </citation>
    <scope>NUCLEOTIDE SEQUENCE</scope>
    <source>
        <strain>Z</strain>
    </source>
</reference>
<organism evidence="1 2">
    <name type="scientific">Simkania negevensis (strain ATCC VR-1471 / DSM 27360 / Z)</name>
    <dbReference type="NCBI Taxonomy" id="331113"/>
    <lineage>
        <taxon>Bacteria</taxon>
        <taxon>Pseudomonadati</taxon>
        <taxon>Chlamydiota</taxon>
        <taxon>Chlamydiia</taxon>
        <taxon>Parachlamydiales</taxon>
        <taxon>Simkaniaceae</taxon>
        <taxon>Simkania</taxon>
    </lineage>
</organism>
<evidence type="ECO:0000313" key="2">
    <source>
        <dbReference type="Proteomes" id="UP000000496"/>
    </source>
</evidence>
<accession>F8L6L4</accession>
<name>F8L6L4_SIMNZ</name>
<dbReference type="EMBL" id="FR872582">
    <property type="protein sequence ID" value="CCB88361.1"/>
    <property type="molecule type" value="Genomic_DNA"/>
</dbReference>
<keyword evidence="2" id="KW-1185">Reference proteome</keyword>
<gene>
    <name evidence="1" type="ordered locus">SNE_A04840</name>
</gene>
<dbReference type="KEGG" id="sng:SNE_A04840"/>
<reference evidence="1 2" key="2">
    <citation type="journal article" date="2011" name="Mol. Biol. Evol.">
        <title>Unity in variety--the pan-genome of the Chlamydiae.</title>
        <authorList>
            <person name="Collingro A."/>
            <person name="Tischler P."/>
            <person name="Weinmaier T."/>
            <person name="Penz T."/>
            <person name="Heinz E."/>
            <person name="Brunham R.C."/>
            <person name="Read T.D."/>
            <person name="Bavoil P.M."/>
            <person name="Sachse K."/>
            <person name="Kahane S."/>
            <person name="Friedman M.G."/>
            <person name="Rattei T."/>
            <person name="Myers G.S."/>
            <person name="Horn M."/>
        </authorList>
    </citation>
    <scope>NUCLEOTIDE SEQUENCE [LARGE SCALE GENOMIC DNA]</scope>
    <source>
        <strain evidence="2">ATCC VR-1471 / Z</strain>
    </source>
</reference>